<comment type="caution">
    <text evidence="1">The sequence shown here is derived from an EMBL/GenBank/DDBJ whole genome shotgun (WGS) entry which is preliminary data.</text>
</comment>
<proteinExistence type="predicted"/>
<reference evidence="1 2" key="1">
    <citation type="submission" date="2020-12" db="EMBL/GenBank/DDBJ databases">
        <title>Revised draft genomes of Rhodomicrobium vannielii ATCC 17100 and Rhodomicrobium udaipurense JA643.</title>
        <authorList>
            <person name="Conners E.M."/>
            <person name="Davenport E.J."/>
            <person name="Bose A."/>
        </authorList>
    </citation>
    <scope>NUCLEOTIDE SEQUENCE [LARGE SCALE GENOMIC DNA]</scope>
    <source>
        <strain evidence="1 2">JA643</strain>
    </source>
</reference>
<dbReference type="RefSeq" id="WP_037241987.1">
    <property type="nucleotide sequence ID" value="NZ_JAEMUK010000078.1"/>
</dbReference>
<gene>
    <name evidence="1" type="ORF">JDN41_11860</name>
</gene>
<evidence type="ECO:0000313" key="1">
    <source>
        <dbReference type="EMBL" id="MBJ7544240.1"/>
    </source>
</evidence>
<dbReference type="Proteomes" id="UP000623250">
    <property type="component" value="Unassembled WGS sequence"/>
</dbReference>
<protein>
    <submittedName>
        <fullName evidence="1">Uncharacterized protein</fullName>
    </submittedName>
</protein>
<name>A0A8I1KI05_9HYPH</name>
<organism evidence="1 2">
    <name type="scientific">Rhodomicrobium udaipurense</name>
    <dbReference type="NCBI Taxonomy" id="1202716"/>
    <lineage>
        <taxon>Bacteria</taxon>
        <taxon>Pseudomonadati</taxon>
        <taxon>Pseudomonadota</taxon>
        <taxon>Alphaproteobacteria</taxon>
        <taxon>Hyphomicrobiales</taxon>
        <taxon>Hyphomicrobiaceae</taxon>
        <taxon>Rhodomicrobium</taxon>
    </lineage>
</organism>
<evidence type="ECO:0000313" key="2">
    <source>
        <dbReference type="Proteomes" id="UP000623250"/>
    </source>
</evidence>
<sequence>MASLSPNTVAINTIAHNLANAADAVAALDAAISEELRALIRLANAEIVRVRKAARKAAATAKRTAAAAAAAAATVVEPKQPARRGRKPKAKVEAVAAAEVPAIVEVAAVEAIAVPAEIEVTAAQAIEVSGAPIEIPAAALELSAVLVAAAPKARGRRRKTAANGMTAH</sequence>
<accession>A0A8I1KI05</accession>
<dbReference type="EMBL" id="JAEMUK010000078">
    <property type="protein sequence ID" value="MBJ7544240.1"/>
    <property type="molecule type" value="Genomic_DNA"/>
</dbReference>
<keyword evidence="2" id="KW-1185">Reference proteome</keyword>
<dbReference type="AlphaFoldDB" id="A0A8I1KI05"/>